<dbReference type="OMA" id="QRRFRII"/>
<name>W6PY55_PENRF</name>
<dbReference type="PANTHER" id="PTHR34598">
    <property type="entry name" value="BLL6449 PROTEIN"/>
    <property type="match status" value="1"/>
</dbReference>
<evidence type="ECO:0000256" key="1">
    <source>
        <dbReference type="ARBA" id="ARBA00023604"/>
    </source>
</evidence>
<evidence type="ECO:0000313" key="2">
    <source>
        <dbReference type="EMBL" id="CDM28686.1"/>
    </source>
</evidence>
<dbReference type="STRING" id="1365484.W6PY55"/>
<comment type="similarity">
    <text evidence="1">Belongs to the asaB hydroxylase/desaturase family.</text>
</comment>
<keyword evidence="3" id="KW-1185">Reference proteome</keyword>
<gene>
    <name evidence="2" type="ORF">PROQFM164_S01g002497</name>
</gene>
<accession>W6PY55</accession>
<dbReference type="PANTHER" id="PTHR34598:SF3">
    <property type="entry name" value="OXIDOREDUCTASE AN1597"/>
    <property type="match status" value="1"/>
</dbReference>
<dbReference type="AlphaFoldDB" id="W6PY55"/>
<organism evidence="2 3">
    <name type="scientific">Penicillium roqueforti (strain FM164)</name>
    <dbReference type="NCBI Taxonomy" id="1365484"/>
    <lineage>
        <taxon>Eukaryota</taxon>
        <taxon>Fungi</taxon>
        <taxon>Dikarya</taxon>
        <taxon>Ascomycota</taxon>
        <taxon>Pezizomycotina</taxon>
        <taxon>Eurotiomycetes</taxon>
        <taxon>Eurotiomycetidae</taxon>
        <taxon>Eurotiales</taxon>
        <taxon>Aspergillaceae</taxon>
        <taxon>Penicillium</taxon>
    </lineage>
</organism>
<dbReference type="EMBL" id="HG792015">
    <property type="protein sequence ID" value="CDM28686.1"/>
    <property type="molecule type" value="Genomic_DNA"/>
</dbReference>
<proteinExistence type="inferred from homology"/>
<sequence>MERGIFRYLKWQELYKVEKPFQVLIDLPEDAELKRQTNMEFEDGSEVTITDIRAVQSRPQIDTHGFTYAYHDSSLTEDQFLDKVNVESIYLPECEALLRSSLDGVDEIHFFNWLVRDTSSVLSGKEVDLNNPLALVGPARVVHIDQTSTSAVERVYLELPSKAEKLLKGRLRLINLWRPVNGPVENFPLAMCDGRTVSPTARVQSDRIRRKYTGGTTFVLQESEQRWYYLSHQKNNEVTIFKNFDSDYDMTQDAPHSSFVPLVHTPGIRPRRSIEVRAMVFTYAPN</sequence>
<dbReference type="InterPro" id="IPR044053">
    <property type="entry name" value="AsaB-like"/>
</dbReference>
<dbReference type="Proteomes" id="UP000030686">
    <property type="component" value="Unassembled WGS sequence"/>
</dbReference>
<evidence type="ECO:0000313" key="3">
    <source>
        <dbReference type="Proteomes" id="UP000030686"/>
    </source>
</evidence>
<reference evidence="2" key="1">
    <citation type="journal article" date="2014" name="Nat. Commun.">
        <title>Multiple recent horizontal transfers of a large genomic region in cheese making fungi.</title>
        <authorList>
            <person name="Cheeseman K."/>
            <person name="Ropars J."/>
            <person name="Renault P."/>
            <person name="Dupont J."/>
            <person name="Gouzy J."/>
            <person name="Branca A."/>
            <person name="Abraham A.L."/>
            <person name="Ceppi M."/>
            <person name="Conseiller E."/>
            <person name="Debuchy R."/>
            <person name="Malagnac F."/>
            <person name="Goarin A."/>
            <person name="Silar P."/>
            <person name="Lacoste S."/>
            <person name="Sallet E."/>
            <person name="Bensimon A."/>
            <person name="Giraud T."/>
            <person name="Brygoo Y."/>
        </authorList>
    </citation>
    <scope>NUCLEOTIDE SEQUENCE [LARGE SCALE GENOMIC DNA]</scope>
    <source>
        <strain evidence="2">FM164</strain>
    </source>
</reference>
<dbReference type="NCBIfam" id="NF041278">
    <property type="entry name" value="CmcJ_NvfI_EfuI"/>
    <property type="match status" value="1"/>
</dbReference>
<dbReference type="GO" id="GO:0016491">
    <property type="term" value="F:oxidoreductase activity"/>
    <property type="evidence" value="ECO:0007669"/>
    <property type="project" value="InterPro"/>
</dbReference>
<protein>
    <submittedName>
        <fullName evidence="2">Genomic scaffold, ProqFM164S01</fullName>
    </submittedName>
</protein>
<dbReference type="OrthoDB" id="412788at2759"/>